<feature type="domain" description="DUF5717" evidence="1">
    <location>
        <begin position="879"/>
        <end position="1181"/>
    </location>
</feature>
<dbReference type="EMBL" id="CP000885">
    <property type="protein sequence ID" value="ABX40844.1"/>
    <property type="molecule type" value="Genomic_DNA"/>
</dbReference>
<dbReference type="STRING" id="357809.Cphy_0457"/>
<gene>
    <name evidence="3" type="ordered locus">Cphy_0457</name>
</gene>
<feature type="domain" description="DUF5717" evidence="2">
    <location>
        <begin position="1"/>
        <end position="872"/>
    </location>
</feature>
<dbReference type="OrthoDB" id="9758235at2"/>
<dbReference type="InterPro" id="IPR043774">
    <property type="entry name" value="DUF5717_C"/>
</dbReference>
<evidence type="ECO:0000259" key="1">
    <source>
        <dbReference type="Pfam" id="PF18983"/>
    </source>
</evidence>
<dbReference type="Pfam" id="PF18984">
    <property type="entry name" value="DUF5717_N"/>
    <property type="match status" value="1"/>
</dbReference>
<accession>A9KHH7</accession>
<reference evidence="4" key="1">
    <citation type="submission" date="2007-11" db="EMBL/GenBank/DDBJ databases">
        <title>Complete genome sequence of Clostridium phytofermentans ISDg.</title>
        <authorList>
            <person name="Leschine S.B."/>
            <person name="Warnick T.A."/>
            <person name="Blanchard J.L."/>
            <person name="Schnell D.J."/>
            <person name="Petit E.L."/>
            <person name="LaTouf W.G."/>
            <person name="Copeland A."/>
            <person name="Lucas S."/>
            <person name="Lapidus A."/>
            <person name="Barry K."/>
            <person name="Glavina del Rio T."/>
            <person name="Dalin E."/>
            <person name="Tice H."/>
            <person name="Pitluck S."/>
            <person name="Kiss H."/>
            <person name="Brettin T."/>
            <person name="Bruce D."/>
            <person name="Detter J.C."/>
            <person name="Han C."/>
            <person name="Kuske C."/>
            <person name="Schmutz J."/>
            <person name="Larimer F."/>
            <person name="Land M."/>
            <person name="Hauser L."/>
            <person name="Kyrpides N."/>
            <person name="Kim E.A."/>
            <person name="Richardson P."/>
        </authorList>
    </citation>
    <scope>NUCLEOTIDE SEQUENCE [LARGE SCALE GENOMIC DNA]</scope>
    <source>
        <strain evidence="4">ATCC 700394 / DSM 18823 / ISDg</strain>
    </source>
</reference>
<dbReference type="KEGG" id="cpy:Cphy_0457"/>
<dbReference type="AlphaFoldDB" id="A9KHH7"/>
<protein>
    <submittedName>
        <fullName evidence="3">Uncharacterized protein</fullName>
    </submittedName>
</protein>
<organism evidence="3 4">
    <name type="scientific">Lachnoclostridium phytofermentans (strain ATCC 700394 / DSM 18823 / ISDg)</name>
    <name type="common">Clostridium phytofermentans</name>
    <dbReference type="NCBI Taxonomy" id="357809"/>
    <lineage>
        <taxon>Bacteria</taxon>
        <taxon>Bacillati</taxon>
        <taxon>Bacillota</taxon>
        <taxon>Clostridia</taxon>
        <taxon>Lachnospirales</taxon>
        <taxon>Lachnospiraceae</taxon>
    </lineage>
</organism>
<sequence length="1185" mass="140002">MKEKIEQLAKGVFIYNLPEVILSEESLELYVECGSIYRGSFTIQNNQNTRMKGVLYSSNQNLHIENDRFIGEVSTIEYYFTAEYLETLTSYEETIHIISDCGEFVLPVIIHITSPSCESSVGKIKNLFEFAGLAQTNWEEAKEVFQSEKFGQVIAYYDNQYLLLYQALKKSSSASQALEEFLIATHKKVPASYQVDKTELQYEAGSYNFMDKLLIKKEGWGHSEVIIKSDAKFLQPQMNTLRMESFADGEAELNFVVQTEGMKEGLHYGNITIDVALQRFVIKVSVHCRRQNVVRRITLQKEKSCYVKLTKNYLDFRLDRISLSKYVSDAESILLTLLSGEKESIFYELFHLHLKLISGKEGMVTSTFEALEQKEEELKKTEPVAYGIYLYLKTLRKKSNQDALSVFQEVMELSEQYPKELFLFWCQLYLNKSYTSNPAQKLKDLKDRFQQGIHSPILYYEAALLLREDTLLLRELDSFELQVISFALRNHFLKKETATTVAYLASKCKVPHRHLLRILDEIYEQYGLKDALYAIISILIRGHKRETRYHRYYRLGMEKQLRITELPEYYIYSMGEEYQEIHPAVISYFTYENKLPDRKRAFYYACLLTKHRENMTIMEHHRVEMLQFLKRQLFAGVFHRHLTVIADALLPDTSVDTELAELIPKISFVHEVVCENPKIKSVAIVHKELQEECIVPLTEGQAFINLYTEQAQIFFIDHKEQRYYTLASYTLKKLTHLTPLLENCYAINPDQAELIIYLSEKDQFYQKFDEYTIELRKRIVQQSTLTKEYRREFVQTLIHYYYDNFEGEILESYLKNIDLKVFEQQSRYKMIEFMILREMYPLALRAMEELGYEGVEIKRLQRLCNHLLASPDEVSRYQEILLQIAFYLFTKGYYEEVTLSYLVKYFYGTTAQMYDLWKMAKEKSIDTLDLEERLLGQMLFAESYLGNAIQVFLSFYNKGCNRKLTRAFISFYSYKYLLRDRVTEPELFEVIRKELNYEENDVALRALLKHYSTKEQLTDDEVKFIDYHLSRLVQKGVVLPFFKEFKRNMRIPQHMYDKCYVEYHTNPKNRVVIHYSYGYESGEKDFAVEEMQNQCYGIFVKEFILFYNEELQYYITEITEQGEEVTESKTIIGTMEEEASGEDCYIQLNHIMEAKELKDDATVLRLLDNYVKQKFTIDTLFKAID</sequence>
<evidence type="ECO:0000259" key="2">
    <source>
        <dbReference type="Pfam" id="PF18984"/>
    </source>
</evidence>
<dbReference type="InterPro" id="IPR043775">
    <property type="entry name" value="DUF5717_N"/>
</dbReference>
<dbReference type="HOGENOM" id="CLU_007782_0_0_9"/>
<name>A9KHH7_LACP7</name>
<proteinExistence type="predicted"/>
<evidence type="ECO:0000313" key="3">
    <source>
        <dbReference type="EMBL" id="ABX40844.1"/>
    </source>
</evidence>
<dbReference type="RefSeq" id="WP_012198488.1">
    <property type="nucleotide sequence ID" value="NC_010001.1"/>
</dbReference>
<dbReference type="Pfam" id="PF18983">
    <property type="entry name" value="DUF5717"/>
    <property type="match status" value="1"/>
</dbReference>
<dbReference type="eggNOG" id="ENOG502Z86R">
    <property type="taxonomic scope" value="Bacteria"/>
</dbReference>
<evidence type="ECO:0000313" key="4">
    <source>
        <dbReference type="Proteomes" id="UP000000370"/>
    </source>
</evidence>
<keyword evidence="4" id="KW-1185">Reference proteome</keyword>
<dbReference type="Proteomes" id="UP000000370">
    <property type="component" value="Chromosome"/>
</dbReference>